<feature type="transmembrane region" description="Helical" evidence="5">
    <location>
        <begin position="418"/>
        <end position="438"/>
    </location>
</feature>
<evidence type="ECO:0000256" key="2">
    <source>
        <dbReference type="ARBA" id="ARBA00022692"/>
    </source>
</evidence>
<feature type="transmembrane region" description="Helical" evidence="5">
    <location>
        <begin position="21"/>
        <end position="40"/>
    </location>
</feature>
<dbReference type="RefSeq" id="WP_081147182.1">
    <property type="nucleotide sequence ID" value="NZ_LVYD01000043.1"/>
</dbReference>
<keyword evidence="8" id="KW-1185">Reference proteome</keyword>
<accession>A0A1V9G096</accession>
<feature type="transmembrane region" description="Helical" evidence="5">
    <location>
        <begin position="83"/>
        <end position="101"/>
    </location>
</feature>
<gene>
    <name evidence="7" type="ORF">A3860_21515</name>
</gene>
<dbReference type="AlphaFoldDB" id="A0A1V9G096"/>
<evidence type="ECO:0000313" key="7">
    <source>
        <dbReference type="EMBL" id="OQP64002.1"/>
    </source>
</evidence>
<feature type="transmembrane region" description="Helical" evidence="5">
    <location>
        <begin position="52"/>
        <end position="71"/>
    </location>
</feature>
<evidence type="ECO:0000256" key="1">
    <source>
        <dbReference type="ARBA" id="ARBA00004141"/>
    </source>
</evidence>
<dbReference type="Proteomes" id="UP000192796">
    <property type="component" value="Unassembled WGS sequence"/>
</dbReference>
<evidence type="ECO:0000259" key="6">
    <source>
        <dbReference type="Pfam" id="PF04932"/>
    </source>
</evidence>
<sequence length="628" mass="71450">MELFCTRQTEKMNTIDKLLTPLVFLTFVILYAYYLFYYPFAFNYLLNENGQYFAAFVALCCWFVSMLLFVFSKKKPGVRQSLSMLLVNVFILCLLFCRYYSFANEYFTNITVVILLCTLLMWTGIRVAHFLLIVLGIMFFWQLCLAFEQMGGFALNIQKLNIQGTLQNSGVFSFYLVAQLPFLYYLFFSMTGLFPGMKQPIMPKRLVQLLKGIKCIVFAVVVGFVVFIVWQSQSRTALLALIVLLLYFFILHYGKTIKAVILKLPKVLILTAAGVLLAALGYMAWNLFNLKKLSALGRLMALDTATDHLTDHFWLGTGIGRFTWYYPQWQAQYFAMHSAPSRDYFLSAGESYILFNEYVQLFHTIGLPGFIIVALLLTGFFAAKSIRHADLLNAAKLTATGILVCGLSSYPLHVNCMLMLLALCFAIAAVVNETRYAWFKMPGQLSNAPARLLPAILIIPAAIVACRAFGLWQAKQELDTLRNQLNASRTGLNGEYIRLMEPFKYNGKFLTEYGIFLSEDSADCVKASIILEEAKKYFISRITIETLAEAYRKSGNQKKAIENYEWLCHYLPNKFGTKVELLKLFHETKDTLNARAIAHTILTMPVKIPSTEVDKLKAEAETILNHLP</sequence>
<feature type="transmembrane region" description="Helical" evidence="5">
    <location>
        <begin position="450"/>
        <end position="472"/>
    </location>
</feature>
<feature type="transmembrane region" description="Helical" evidence="5">
    <location>
        <begin position="394"/>
        <end position="412"/>
    </location>
</feature>
<dbReference type="OrthoDB" id="634905at2"/>
<evidence type="ECO:0000256" key="5">
    <source>
        <dbReference type="SAM" id="Phobius"/>
    </source>
</evidence>
<dbReference type="InterPro" id="IPR007016">
    <property type="entry name" value="O-antigen_ligase-rel_domated"/>
</dbReference>
<keyword evidence="3 5" id="KW-1133">Transmembrane helix</keyword>
<dbReference type="PANTHER" id="PTHR37422:SF13">
    <property type="entry name" value="LIPOPOLYSACCHARIDE BIOSYNTHESIS PROTEIN PA4999-RELATED"/>
    <property type="match status" value="1"/>
</dbReference>
<evidence type="ECO:0000256" key="3">
    <source>
        <dbReference type="ARBA" id="ARBA00022989"/>
    </source>
</evidence>
<name>A0A1V9G096_9BACT</name>
<dbReference type="InterPro" id="IPR051533">
    <property type="entry name" value="WaaL-like"/>
</dbReference>
<dbReference type="EMBL" id="LVYD01000043">
    <property type="protein sequence ID" value="OQP64002.1"/>
    <property type="molecule type" value="Genomic_DNA"/>
</dbReference>
<feature type="domain" description="O-antigen ligase-related" evidence="6">
    <location>
        <begin position="224"/>
        <end position="373"/>
    </location>
</feature>
<organism evidence="7 8">
    <name type="scientific">Niastella vici</name>
    <dbReference type="NCBI Taxonomy" id="1703345"/>
    <lineage>
        <taxon>Bacteria</taxon>
        <taxon>Pseudomonadati</taxon>
        <taxon>Bacteroidota</taxon>
        <taxon>Chitinophagia</taxon>
        <taxon>Chitinophagales</taxon>
        <taxon>Chitinophagaceae</taxon>
        <taxon>Niastella</taxon>
    </lineage>
</organism>
<reference evidence="7 8" key="1">
    <citation type="submission" date="2016-03" db="EMBL/GenBank/DDBJ databases">
        <title>Niastella vici sp. nov., isolated from farmland soil.</title>
        <authorList>
            <person name="Chen L."/>
            <person name="Wang D."/>
            <person name="Yang S."/>
            <person name="Wang G."/>
        </authorList>
    </citation>
    <scope>NUCLEOTIDE SEQUENCE [LARGE SCALE GENOMIC DNA]</scope>
    <source>
        <strain evidence="7 8">DJ57</strain>
    </source>
</reference>
<dbReference type="PANTHER" id="PTHR37422">
    <property type="entry name" value="TEICHURONIC ACID BIOSYNTHESIS PROTEIN TUAE"/>
    <property type="match status" value="1"/>
</dbReference>
<dbReference type="Pfam" id="PF04932">
    <property type="entry name" value="Wzy_C"/>
    <property type="match status" value="1"/>
</dbReference>
<feature type="transmembrane region" description="Helical" evidence="5">
    <location>
        <begin position="267"/>
        <end position="288"/>
    </location>
</feature>
<protein>
    <recommendedName>
        <fullName evidence="6">O-antigen ligase-related domain-containing protein</fullName>
    </recommendedName>
</protein>
<feature type="transmembrane region" description="Helical" evidence="5">
    <location>
        <begin position="130"/>
        <end position="150"/>
    </location>
</feature>
<feature type="transmembrane region" description="Helical" evidence="5">
    <location>
        <begin position="209"/>
        <end position="230"/>
    </location>
</feature>
<comment type="subcellular location">
    <subcellularLocation>
        <location evidence="1">Membrane</location>
        <topology evidence="1">Multi-pass membrane protein</topology>
    </subcellularLocation>
</comment>
<comment type="caution">
    <text evidence="7">The sequence shown here is derived from an EMBL/GenBank/DDBJ whole genome shotgun (WGS) entry which is preliminary data.</text>
</comment>
<feature type="transmembrane region" description="Helical" evidence="5">
    <location>
        <begin position="236"/>
        <end position="255"/>
    </location>
</feature>
<proteinExistence type="predicted"/>
<feature type="transmembrane region" description="Helical" evidence="5">
    <location>
        <begin position="361"/>
        <end position="382"/>
    </location>
</feature>
<feature type="transmembrane region" description="Helical" evidence="5">
    <location>
        <begin position="170"/>
        <end position="188"/>
    </location>
</feature>
<dbReference type="GO" id="GO:0016020">
    <property type="term" value="C:membrane"/>
    <property type="evidence" value="ECO:0007669"/>
    <property type="project" value="UniProtKB-SubCell"/>
</dbReference>
<evidence type="ECO:0000256" key="4">
    <source>
        <dbReference type="ARBA" id="ARBA00023136"/>
    </source>
</evidence>
<feature type="transmembrane region" description="Helical" evidence="5">
    <location>
        <begin position="107"/>
        <end position="125"/>
    </location>
</feature>
<dbReference type="STRING" id="1703345.A3860_21515"/>
<evidence type="ECO:0000313" key="8">
    <source>
        <dbReference type="Proteomes" id="UP000192796"/>
    </source>
</evidence>
<keyword evidence="4 5" id="KW-0472">Membrane</keyword>
<keyword evidence="2 5" id="KW-0812">Transmembrane</keyword>